<evidence type="ECO:0000256" key="1">
    <source>
        <dbReference type="SAM" id="MobiDB-lite"/>
    </source>
</evidence>
<keyword evidence="3" id="KW-1185">Reference proteome</keyword>
<evidence type="ECO:0000313" key="3">
    <source>
        <dbReference type="Proteomes" id="UP000271098"/>
    </source>
</evidence>
<reference evidence="2 3" key="2">
    <citation type="submission" date="2018-11" db="EMBL/GenBank/DDBJ databases">
        <authorList>
            <consortium name="Pathogen Informatics"/>
        </authorList>
    </citation>
    <scope>NUCLEOTIDE SEQUENCE [LARGE SCALE GENOMIC DNA]</scope>
</reference>
<dbReference type="WBParaSite" id="GPUH_0000985301-mRNA-1">
    <property type="protein sequence ID" value="GPUH_0000985301-mRNA-1"/>
    <property type="gene ID" value="GPUH_0000985301"/>
</dbReference>
<gene>
    <name evidence="2" type="ORF">GPUH_LOCUS9843</name>
</gene>
<reference evidence="4" key="1">
    <citation type="submission" date="2016-06" db="UniProtKB">
        <authorList>
            <consortium name="WormBaseParasite"/>
        </authorList>
    </citation>
    <scope>IDENTIFICATION</scope>
</reference>
<dbReference type="EMBL" id="UYRT01034281">
    <property type="protein sequence ID" value="VDK78356.1"/>
    <property type="molecule type" value="Genomic_DNA"/>
</dbReference>
<feature type="region of interest" description="Disordered" evidence="1">
    <location>
        <begin position="47"/>
        <end position="66"/>
    </location>
</feature>
<protein>
    <submittedName>
        <fullName evidence="4">Secreted protein</fullName>
    </submittedName>
</protein>
<evidence type="ECO:0000313" key="4">
    <source>
        <dbReference type="WBParaSite" id="GPUH_0000985301-mRNA-1"/>
    </source>
</evidence>
<dbReference type="OrthoDB" id="419616at2759"/>
<name>A0A183DMA1_9BILA</name>
<dbReference type="AlphaFoldDB" id="A0A183DMA1"/>
<sequence>MIMLVIDLKLIPGPPFFFGSLMVLLALFVNSSLPKVPSTNTRFFRRPSAALSRQPSEDTARLIPSS</sequence>
<organism evidence="4">
    <name type="scientific">Gongylonema pulchrum</name>
    <dbReference type="NCBI Taxonomy" id="637853"/>
    <lineage>
        <taxon>Eukaryota</taxon>
        <taxon>Metazoa</taxon>
        <taxon>Ecdysozoa</taxon>
        <taxon>Nematoda</taxon>
        <taxon>Chromadorea</taxon>
        <taxon>Rhabditida</taxon>
        <taxon>Spirurina</taxon>
        <taxon>Spiruromorpha</taxon>
        <taxon>Spiruroidea</taxon>
        <taxon>Gongylonematidae</taxon>
        <taxon>Gongylonema</taxon>
    </lineage>
</organism>
<proteinExistence type="predicted"/>
<accession>A0A183DMA1</accession>
<dbReference type="Proteomes" id="UP000271098">
    <property type="component" value="Unassembled WGS sequence"/>
</dbReference>
<evidence type="ECO:0000313" key="2">
    <source>
        <dbReference type="EMBL" id="VDK78356.1"/>
    </source>
</evidence>